<evidence type="ECO:0000313" key="1">
    <source>
        <dbReference type="EMBL" id="ETW12144.1"/>
    </source>
</evidence>
<dbReference type="EMBL" id="AQQW01000008">
    <property type="protein sequence ID" value="ETW12144.1"/>
    <property type="molecule type" value="Genomic_DNA"/>
</dbReference>
<dbReference type="STRING" id="1379903.ATO8_13652"/>
<keyword evidence="2" id="KW-1185">Reference proteome</keyword>
<dbReference type="Proteomes" id="UP000019063">
    <property type="component" value="Unassembled WGS sequence"/>
</dbReference>
<dbReference type="RefSeq" id="WP_043845139.1">
    <property type="nucleotide sequence ID" value="NZ_AQQW01000008.1"/>
</dbReference>
<evidence type="ECO:0008006" key="3">
    <source>
        <dbReference type="Google" id="ProtNLM"/>
    </source>
</evidence>
<dbReference type="AlphaFoldDB" id="W4HHF7"/>
<comment type="caution">
    <text evidence="1">The sequence shown here is derived from an EMBL/GenBank/DDBJ whole genome shotgun (WGS) entry which is preliminary data.</text>
</comment>
<sequence length="323" mass="33599">MISPKTLGLAGGTLFCALGIGFVMQYGFLRAGAPAPQVEVTDIQDTSAATGLRDLPKAMPIDSAALPQLPYGMVRLAAADSSTIPTMPTESAPVAGFGCDPELSATPIAGALVRLKLTAPCHASERVSLHHSGLMITETTQPDGSLVLDFPALTEGAVFIASFSDDSGAVAQATVSSLAFYDRIVLQWQGEGDLELHAREWEADYFSEGHVWTGAAGTLEAAARGESGFLLNLGDDEAPEARRAQVYSFPAGTAARGGLIDVSVEAAVTEATCETDISAQTLELRDGGAPTVRDIDLAFPGCDSVGDYLVLNNLIADLKIAAR</sequence>
<dbReference type="eggNOG" id="ENOG502ZH0U">
    <property type="taxonomic scope" value="Bacteria"/>
</dbReference>
<proteinExistence type="predicted"/>
<organism evidence="1 2">
    <name type="scientific">Roseivivax marinus</name>
    <dbReference type="NCBI Taxonomy" id="1379903"/>
    <lineage>
        <taxon>Bacteria</taxon>
        <taxon>Pseudomonadati</taxon>
        <taxon>Pseudomonadota</taxon>
        <taxon>Alphaproteobacteria</taxon>
        <taxon>Rhodobacterales</taxon>
        <taxon>Roseobacteraceae</taxon>
        <taxon>Roseivivax</taxon>
    </lineage>
</organism>
<gene>
    <name evidence="1" type="ORF">ATO8_13652</name>
</gene>
<name>W4HHF7_9RHOB</name>
<evidence type="ECO:0000313" key="2">
    <source>
        <dbReference type="Proteomes" id="UP000019063"/>
    </source>
</evidence>
<protein>
    <recommendedName>
        <fullName evidence="3">Translocase</fullName>
    </recommendedName>
</protein>
<accession>W4HHF7</accession>
<reference evidence="1 2" key="1">
    <citation type="journal article" date="2014" name="Antonie Van Leeuwenhoek">
        <title>Roseivivax atlanticus sp. nov., isolated from surface seawater of the Atlantic Ocean.</title>
        <authorList>
            <person name="Li G."/>
            <person name="Lai Q."/>
            <person name="Liu X."/>
            <person name="Sun F."/>
            <person name="Shao Z."/>
        </authorList>
    </citation>
    <scope>NUCLEOTIDE SEQUENCE [LARGE SCALE GENOMIC DNA]</scope>
    <source>
        <strain evidence="1 2">22II-s10s</strain>
    </source>
</reference>